<reference evidence="6 7" key="1">
    <citation type="journal article" date="2020" name="Mol. Biol. Evol.">
        <title>Interspecific Gene Flow and the Evolution of Specialization in Black and White Rhinoceros.</title>
        <authorList>
            <person name="Moodley Y."/>
            <person name="Westbury M.V."/>
            <person name="Russo I.M."/>
            <person name="Gopalakrishnan S."/>
            <person name="Rakotoarivelo A."/>
            <person name="Olsen R.A."/>
            <person name="Prost S."/>
            <person name="Tunstall T."/>
            <person name="Ryder O.A."/>
            <person name="Dalen L."/>
            <person name="Bruford M.W."/>
        </authorList>
    </citation>
    <scope>NUCLEOTIDE SEQUENCE [LARGE SCALE GENOMIC DNA]</scope>
    <source>
        <strain evidence="6">SBR-YM</strain>
        <tissue evidence="6">Skin</tissue>
    </source>
</reference>
<sequence>GGQEAEVEPLTPESEAEHPDFKLEVNKSMRIQEGLCIPVPCSVSYPWRGWNKSTPACVYWFQNRDKPGDRYGTAYKEEEDGMWGPQGT</sequence>
<evidence type="ECO:0000256" key="3">
    <source>
        <dbReference type="ARBA" id="ARBA00022989"/>
    </source>
</evidence>
<dbReference type="GO" id="GO:0007155">
    <property type="term" value="P:cell adhesion"/>
    <property type="evidence" value="ECO:0007669"/>
    <property type="project" value="TreeGrafter"/>
</dbReference>
<evidence type="ECO:0000256" key="4">
    <source>
        <dbReference type="ARBA" id="ARBA00023136"/>
    </source>
</evidence>
<evidence type="ECO:0000313" key="7">
    <source>
        <dbReference type="Proteomes" id="UP000551758"/>
    </source>
</evidence>
<evidence type="ECO:0000313" key="6">
    <source>
        <dbReference type="EMBL" id="KAF5917097.1"/>
    </source>
</evidence>
<dbReference type="AlphaFoldDB" id="A0A7J7EN19"/>
<evidence type="ECO:0000256" key="1">
    <source>
        <dbReference type="ARBA" id="ARBA00004167"/>
    </source>
</evidence>
<feature type="non-terminal residue" evidence="6">
    <location>
        <position position="1"/>
    </location>
</feature>
<comment type="subcellular location">
    <subcellularLocation>
        <location evidence="1">Membrane</location>
        <topology evidence="1">Single-pass membrane protein</topology>
    </subcellularLocation>
</comment>
<dbReference type="GO" id="GO:0033691">
    <property type="term" value="F:sialic acid binding"/>
    <property type="evidence" value="ECO:0007669"/>
    <property type="project" value="TreeGrafter"/>
</dbReference>
<gene>
    <name evidence="6" type="ORF">HPG69_014025</name>
</gene>
<comment type="caution">
    <text evidence="6">The sequence shown here is derived from an EMBL/GenBank/DDBJ whole genome shotgun (WGS) entry which is preliminary data.</text>
</comment>
<evidence type="ECO:0000256" key="2">
    <source>
        <dbReference type="ARBA" id="ARBA00022692"/>
    </source>
</evidence>
<dbReference type="Gene3D" id="2.60.40.10">
    <property type="entry name" value="Immunoglobulins"/>
    <property type="match status" value="1"/>
</dbReference>
<accession>A0A7J7EN19</accession>
<keyword evidence="2" id="KW-0812">Transmembrane</keyword>
<dbReference type="PANTHER" id="PTHR12035">
    <property type="entry name" value="SIALIC ACID BINDING IMMUNOGLOBULIN-LIKE LECTIN"/>
    <property type="match status" value="1"/>
</dbReference>
<dbReference type="Proteomes" id="UP000551758">
    <property type="component" value="Unassembled WGS sequence"/>
</dbReference>
<dbReference type="EMBL" id="JACDTQ010002604">
    <property type="protein sequence ID" value="KAF5917097.1"/>
    <property type="molecule type" value="Genomic_DNA"/>
</dbReference>
<organism evidence="6 7">
    <name type="scientific">Diceros bicornis minor</name>
    <name type="common">South-central black rhinoceros</name>
    <dbReference type="NCBI Taxonomy" id="77932"/>
    <lineage>
        <taxon>Eukaryota</taxon>
        <taxon>Metazoa</taxon>
        <taxon>Chordata</taxon>
        <taxon>Craniata</taxon>
        <taxon>Vertebrata</taxon>
        <taxon>Euteleostomi</taxon>
        <taxon>Mammalia</taxon>
        <taxon>Eutheria</taxon>
        <taxon>Laurasiatheria</taxon>
        <taxon>Perissodactyla</taxon>
        <taxon>Rhinocerotidae</taxon>
        <taxon>Diceros</taxon>
    </lineage>
</organism>
<dbReference type="InterPro" id="IPR013783">
    <property type="entry name" value="Ig-like_fold"/>
</dbReference>
<name>A0A7J7EN19_DICBM</name>
<protein>
    <submittedName>
        <fullName evidence="6">Uncharacterized protein</fullName>
    </submittedName>
</protein>
<feature type="region of interest" description="Disordered" evidence="5">
    <location>
        <begin position="1"/>
        <end position="20"/>
    </location>
</feature>
<feature type="region of interest" description="Disordered" evidence="5">
    <location>
        <begin position="69"/>
        <end position="88"/>
    </location>
</feature>
<keyword evidence="4" id="KW-0472">Membrane</keyword>
<evidence type="ECO:0000256" key="5">
    <source>
        <dbReference type="SAM" id="MobiDB-lite"/>
    </source>
</evidence>
<dbReference type="InterPro" id="IPR051036">
    <property type="entry name" value="SIGLEC"/>
</dbReference>
<keyword evidence="7" id="KW-1185">Reference proteome</keyword>
<keyword evidence="3" id="KW-1133">Transmembrane helix</keyword>
<dbReference type="GO" id="GO:0005886">
    <property type="term" value="C:plasma membrane"/>
    <property type="evidence" value="ECO:0007669"/>
    <property type="project" value="TreeGrafter"/>
</dbReference>
<dbReference type="PANTHER" id="PTHR12035:SF125">
    <property type="entry name" value="SIALIC ACID-BINDING IG-LIKE LECTIN 5"/>
    <property type="match status" value="1"/>
</dbReference>
<proteinExistence type="predicted"/>